<protein>
    <submittedName>
        <fullName evidence="2 3">Uncharacterized protein</fullName>
    </submittedName>
</protein>
<gene>
    <name evidence="2" type="ORF">PHYPA_002936</name>
</gene>
<sequence>MVAVSLHASVRKKQAHSRHNGRHCSDFRVPRVGFIAKQGLRNPKTQRKDSSTLGRPLTLTLPNSER</sequence>
<dbReference type="EnsemblPlants" id="Pp3c2_19508V3.1">
    <property type="protein sequence ID" value="PAC:32935985.CDS.1"/>
    <property type="gene ID" value="Pp3c2_19508"/>
</dbReference>
<evidence type="ECO:0000313" key="3">
    <source>
        <dbReference type="EnsemblPlants" id="PAC:32935985.CDS.1"/>
    </source>
</evidence>
<dbReference type="Proteomes" id="UP000006727">
    <property type="component" value="Chromosome 2"/>
</dbReference>
<accession>A0A2K1L295</accession>
<reference evidence="2 4" key="2">
    <citation type="journal article" date="2018" name="Plant J.">
        <title>The Physcomitrella patens chromosome-scale assembly reveals moss genome structure and evolution.</title>
        <authorList>
            <person name="Lang D."/>
            <person name="Ullrich K.K."/>
            <person name="Murat F."/>
            <person name="Fuchs J."/>
            <person name="Jenkins J."/>
            <person name="Haas F.B."/>
            <person name="Piednoel M."/>
            <person name="Gundlach H."/>
            <person name="Van Bel M."/>
            <person name="Meyberg R."/>
            <person name="Vives C."/>
            <person name="Morata J."/>
            <person name="Symeonidi A."/>
            <person name="Hiss M."/>
            <person name="Muchero W."/>
            <person name="Kamisugi Y."/>
            <person name="Saleh O."/>
            <person name="Blanc G."/>
            <person name="Decker E.L."/>
            <person name="van Gessel N."/>
            <person name="Grimwood J."/>
            <person name="Hayes R.D."/>
            <person name="Graham S.W."/>
            <person name="Gunter L.E."/>
            <person name="McDaniel S.F."/>
            <person name="Hoernstein S.N.W."/>
            <person name="Larsson A."/>
            <person name="Li F.W."/>
            <person name="Perroud P.F."/>
            <person name="Phillips J."/>
            <person name="Ranjan P."/>
            <person name="Rokshar D.S."/>
            <person name="Rothfels C.J."/>
            <person name="Schneider L."/>
            <person name="Shu S."/>
            <person name="Stevenson D.W."/>
            <person name="Thummler F."/>
            <person name="Tillich M."/>
            <person name="Villarreal Aguilar J.C."/>
            <person name="Widiez T."/>
            <person name="Wong G.K."/>
            <person name="Wymore A."/>
            <person name="Zhang Y."/>
            <person name="Zimmer A.D."/>
            <person name="Quatrano R.S."/>
            <person name="Mayer K.F.X."/>
            <person name="Goodstein D."/>
            <person name="Casacuberta J.M."/>
            <person name="Vandepoele K."/>
            <person name="Reski R."/>
            <person name="Cuming A.C."/>
            <person name="Tuskan G.A."/>
            <person name="Maumus F."/>
            <person name="Salse J."/>
            <person name="Schmutz J."/>
            <person name="Rensing S.A."/>
        </authorList>
    </citation>
    <scope>NUCLEOTIDE SEQUENCE [LARGE SCALE GENOMIC DNA]</scope>
    <source>
        <strain evidence="3 4">cv. Gransden 2004</strain>
    </source>
</reference>
<dbReference type="InParanoid" id="A0A2K1L295"/>
<dbReference type="Gramene" id="Pp3c2_19508V3.1">
    <property type="protein sequence ID" value="PAC:32935985.CDS.1"/>
    <property type="gene ID" value="Pp3c2_19508"/>
</dbReference>
<proteinExistence type="predicted"/>
<evidence type="ECO:0000313" key="4">
    <source>
        <dbReference type="Proteomes" id="UP000006727"/>
    </source>
</evidence>
<name>A0A2K1L295_PHYPA</name>
<keyword evidence="4" id="KW-1185">Reference proteome</keyword>
<reference evidence="3" key="3">
    <citation type="submission" date="2020-12" db="UniProtKB">
        <authorList>
            <consortium name="EnsemblPlants"/>
        </authorList>
    </citation>
    <scope>IDENTIFICATION</scope>
</reference>
<reference evidence="2 4" key="1">
    <citation type="journal article" date="2008" name="Science">
        <title>The Physcomitrella genome reveals evolutionary insights into the conquest of land by plants.</title>
        <authorList>
            <person name="Rensing S."/>
            <person name="Lang D."/>
            <person name="Zimmer A."/>
            <person name="Terry A."/>
            <person name="Salamov A."/>
            <person name="Shapiro H."/>
            <person name="Nishiyama T."/>
            <person name="Perroud P.-F."/>
            <person name="Lindquist E."/>
            <person name="Kamisugi Y."/>
            <person name="Tanahashi T."/>
            <person name="Sakakibara K."/>
            <person name="Fujita T."/>
            <person name="Oishi K."/>
            <person name="Shin-I T."/>
            <person name="Kuroki Y."/>
            <person name="Toyoda A."/>
            <person name="Suzuki Y."/>
            <person name="Hashimoto A."/>
            <person name="Yamaguchi K."/>
            <person name="Sugano A."/>
            <person name="Kohara Y."/>
            <person name="Fujiyama A."/>
            <person name="Anterola A."/>
            <person name="Aoki S."/>
            <person name="Ashton N."/>
            <person name="Barbazuk W.B."/>
            <person name="Barker E."/>
            <person name="Bennetzen J."/>
            <person name="Bezanilla M."/>
            <person name="Blankenship R."/>
            <person name="Cho S.H."/>
            <person name="Dutcher S."/>
            <person name="Estelle M."/>
            <person name="Fawcett J.A."/>
            <person name="Gundlach H."/>
            <person name="Hanada K."/>
            <person name="Heyl A."/>
            <person name="Hicks K.A."/>
            <person name="Hugh J."/>
            <person name="Lohr M."/>
            <person name="Mayer K."/>
            <person name="Melkozernov A."/>
            <person name="Murata T."/>
            <person name="Nelson D."/>
            <person name="Pils B."/>
            <person name="Prigge M."/>
            <person name="Reiss B."/>
            <person name="Renner T."/>
            <person name="Rombauts S."/>
            <person name="Rushton P."/>
            <person name="Sanderfoot A."/>
            <person name="Schween G."/>
            <person name="Shiu S.-H."/>
            <person name="Stueber K."/>
            <person name="Theodoulou F.L."/>
            <person name="Tu H."/>
            <person name="Van de Peer Y."/>
            <person name="Verrier P.J."/>
            <person name="Waters E."/>
            <person name="Wood A."/>
            <person name="Yang L."/>
            <person name="Cove D."/>
            <person name="Cuming A."/>
            <person name="Hasebe M."/>
            <person name="Lucas S."/>
            <person name="Mishler D.B."/>
            <person name="Reski R."/>
            <person name="Grigoriev I."/>
            <person name="Quatrano R.S."/>
            <person name="Boore J.L."/>
        </authorList>
    </citation>
    <scope>NUCLEOTIDE SEQUENCE [LARGE SCALE GENOMIC DNA]</scope>
    <source>
        <strain evidence="3 4">cv. Gransden 2004</strain>
    </source>
</reference>
<dbReference type="AlphaFoldDB" id="A0A2K1L295"/>
<evidence type="ECO:0000313" key="2">
    <source>
        <dbReference type="EMBL" id="PNR60143.1"/>
    </source>
</evidence>
<feature type="region of interest" description="Disordered" evidence="1">
    <location>
        <begin position="1"/>
        <end position="66"/>
    </location>
</feature>
<organism evidence="2">
    <name type="scientific">Physcomitrium patens</name>
    <name type="common">Spreading-leaved earth moss</name>
    <name type="synonym">Physcomitrella patens</name>
    <dbReference type="NCBI Taxonomy" id="3218"/>
    <lineage>
        <taxon>Eukaryota</taxon>
        <taxon>Viridiplantae</taxon>
        <taxon>Streptophyta</taxon>
        <taxon>Embryophyta</taxon>
        <taxon>Bryophyta</taxon>
        <taxon>Bryophytina</taxon>
        <taxon>Bryopsida</taxon>
        <taxon>Funariidae</taxon>
        <taxon>Funariales</taxon>
        <taxon>Funariaceae</taxon>
        <taxon>Physcomitrium</taxon>
    </lineage>
</organism>
<dbReference type="EMBL" id="ABEU02000002">
    <property type="protein sequence ID" value="PNR60143.1"/>
    <property type="molecule type" value="Genomic_DNA"/>
</dbReference>
<feature type="compositionally biased region" description="Basic residues" evidence="1">
    <location>
        <begin position="9"/>
        <end position="22"/>
    </location>
</feature>
<evidence type="ECO:0000256" key="1">
    <source>
        <dbReference type="SAM" id="MobiDB-lite"/>
    </source>
</evidence>